<evidence type="ECO:0000313" key="2">
    <source>
        <dbReference type="EMBL" id="EKO13854.1"/>
    </source>
</evidence>
<evidence type="ECO:0008006" key="4">
    <source>
        <dbReference type="Google" id="ProtNLM"/>
    </source>
</evidence>
<reference evidence="2 3" key="1">
    <citation type="submission" date="2012-10" db="EMBL/GenBank/DDBJ databases">
        <authorList>
            <person name="Harkins D.M."/>
            <person name="Durkin A.S."/>
            <person name="Brinkac L.M."/>
            <person name="Selengut J.D."/>
            <person name="Sanka R."/>
            <person name="DePew J."/>
            <person name="Purushe J."/>
            <person name="Peacock S.J."/>
            <person name="Thaipadungpanit J."/>
            <person name="Wuthiekanun V.W."/>
            <person name="Day N.P."/>
            <person name="Vinetz J.M."/>
            <person name="Sutton G.G."/>
            <person name="Nelson W.C."/>
            <person name="Fouts D.E."/>
        </authorList>
    </citation>
    <scope>NUCLEOTIDE SEQUENCE [LARGE SCALE GENOMIC DNA]</scope>
    <source>
        <strain evidence="2 3">H1</strain>
    </source>
</reference>
<feature type="chain" id="PRO_5002392446" description="Lipoprotein" evidence="1">
    <location>
        <begin position="23"/>
        <end position="74"/>
    </location>
</feature>
<keyword evidence="1" id="KW-0732">Signal</keyword>
<sequence>MKMLTSLFLVVFALFMANCKSSSTTDVVKTSKGFYRFYKSRDFFSTSSSKVEFCAIDAKTSAITCKDVTVNYGF</sequence>
<comment type="caution">
    <text evidence="2">The sequence shown here is derived from an EMBL/GenBank/DDBJ whole genome shotgun (WGS) entry which is preliminary data.</text>
</comment>
<proteinExistence type="predicted"/>
<evidence type="ECO:0000313" key="3">
    <source>
        <dbReference type="Proteomes" id="UP000006253"/>
    </source>
</evidence>
<feature type="signal peptide" evidence="1">
    <location>
        <begin position="1"/>
        <end position="22"/>
    </location>
</feature>
<dbReference type="AlphaFoldDB" id="A0A0E2AYC3"/>
<organism evidence="2 3">
    <name type="scientific">Leptospira kirschneri str. H1</name>
    <dbReference type="NCBI Taxonomy" id="1049966"/>
    <lineage>
        <taxon>Bacteria</taxon>
        <taxon>Pseudomonadati</taxon>
        <taxon>Spirochaetota</taxon>
        <taxon>Spirochaetia</taxon>
        <taxon>Leptospirales</taxon>
        <taxon>Leptospiraceae</taxon>
        <taxon>Leptospira</taxon>
    </lineage>
</organism>
<accession>A0A0E2AYC3</accession>
<gene>
    <name evidence="2" type="ORF">LEP1GSC081_3095</name>
</gene>
<protein>
    <recommendedName>
        <fullName evidence="4">Lipoprotein</fullName>
    </recommendedName>
</protein>
<evidence type="ECO:0000256" key="1">
    <source>
        <dbReference type="SAM" id="SignalP"/>
    </source>
</evidence>
<dbReference type="EMBL" id="AHMY02000067">
    <property type="protein sequence ID" value="EKO13854.1"/>
    <property type="molecule type" value="Genomic_DNA"/>
</dbReference>
<name>A0A0E2AYC3_9LEPT</name>
<dbReference type="Proteomes" id="UP000006253">
    <property type="component" value="Unassembled WGS sequence"/>
</dbReference>
<dbReference type="RefSeq" id="WP_004766955.1">
    <property type="nucleotide sequence ID" value="NZ_AHMY02000067.1"/>
</dbReference>